<keyword evidence="1" id="KW-0472">Membrane</keyword>
<dbReference type="AlphaFoldDB" id="A0A9X0QCX5"/>
<name>A0A9X0QCX5_9BACT</name>
<dbReference type="RefSeq" id="WP_183975168.1">
    <property type="nucleotide sequence ID" value="NZ_JACHEB010000003.1"/>
</dbReference>
<keyword evidence="1" id="KW-0812">Transmembrane</keyword>
<gene>
    <name evidence="2" type="ORF">HDF14_001638</name>
</gene>
<evidence type="ECO:0000256" key="1">
    <source>
        <dbReference type="SAM" id="Phobius"/>
    </source>
</evidence>
<keyword evidence="1" id="KW-1133">Transmembrane helix</keyword>
<evidence type="ECO:0000313" key="2">
    <source>
        <dbReference type="EMBL" id="MBB5328032.1"/>
    </source>
</evidence>
<proteinExistence type="predicted"/>
<comment type="caution">
    <text evidence="2">The sequence shown here is derived from an EMBL/GenBank/DDBJ whole genome shotgun (WGS) entry which is preliminary data.</text>
</comment>
<reference evidence="2 3" key="1">
    <citation type="submission" date="2020-08" db="EMBL/GenBank/DDBJ databases">
        <title>Genomic Encyclopedia of Type Strains, Phase IV (KMG-V): Genome sequencing to study the core and pangenomes of soil and plant-associated prokaryotes.</title>
        <authorList>
            <person name="Whitman W."/>
        </authorList>
    </citation>
    <scope>NUCLEOTIDE SEQUENCE [LARGE SCALE GENOMIC DNA]</scope>
    <source>
        <strain evidence="2 3">X5P2</strain>
    </source>
</reference>
<dbReference type="Proteomes" id="UP000535182">
    <property type="component" value="Unassembled WGS sequence"/>
</dbReference>
<keyword evidence="3" id="KW-1185">Reference proteome</keyword>
<feature type="transmembrane region" description="Helical" evidence="1">
    <location>
        <begin position="32"/>
        <end position="48"/>
    </location>
</feature>
<evidence type="ECO:0000313" key="3">
    <source>
        <dbReference type="Proteomes" id="UP000535182"/>
    </source>
</evidence>
<protein>
    <submittedName>
        <fullName evidence="2">Uncharacterized protein</fullName>
    </submittedName>
</protein>
<dbReference type="EMBL" id="JACHEB010000003">
    <property type="protein sequence ID" value="MBB5328032.1"/>
    <property type="molecule type" value="Genomic_DNA"/>
</dbReference>
<organism evidence="2 3">
    <name type="scientific">Tunturiibacter gelidiferens</name>
    <dbReference type="NCBI Taxonomy" id="3069689"/>
    <lineage>
        <taxon>Bacteria</taxon>
        <taxon>Pseudomonadati</taxon>
        <taxon>Acidobacteriota</taxon>
        <taxon>Terriglobia</taxon>
        <taxon>Terriglobales</taxon>
        <taxon>Acidobacteriaceae</taxon>
        <taxon>Tunturiibacter</taxon>
    </lineage>
</organism>
<accession>A0A9X0QCX5</accession>
<sequence>MFLTAVLVAVMPITEYLWTFDKFLRGGQDCEFGLLALAAIFCLILLLSHQRREILSLLLSLRHALSSIFKPVDPASTLAPHLIAAMRSRLLPDTPLLIVNLPLQV</sequence>